<feature type="domain" description="Chemokine interleukin-8-like" evidence="5">
    <location>
        <begin position="3"/>
        <end position="58"/>
    </location>
</feature>
<dbReference type="FunFam" id="2.40.50.40:FF:000002">
    <property type="entry name" value="C-C motif chemokine"/>
    <property type="match status" value="1"/>
</dbReference>
<sequence>TICCTTYISRPIPLRMISLAYWTSHFCQKPAVVLVTRKGRKVCADPKAHWVQEYLKHWELLEY</sequence>
<feature type="non-terminal residue" evidence="6">
    <location>
        <position position="1"/>
    </location>
</feature>
<evidence type="ECO:0000313" key="6">
    <source>
        <dbReference type="EMBL" id="NXB40172.1"/>
    </source>
</evidence>
<dbReference type="SMART" id="SM00199">
    <property type="entry name" value="SCY"/>
    <property type="match status" value="1"/>
</dbReference>
<dbReference type="InterPro" id="IPR036048">
    <property type="entry name" value="Interleukin_8-like_sf"/>
</dbReference>
<dbReference type="PANTHER" id="PTHR12015:SF103">
    <property type="entry name" value="C-C MOTIF CHEMOKINE 4-RELATED"/>
    <property type="match status" value="1"/>
</dbReference>
<dbReference type="SUPFAM" id="SSF54117">
    <property type="entry name" value="Interleukin 8-like chemokines"/>
    <property type="match status" value="1"/>
</dbReference>
<protein>
    <submittedName>
        <fullName evidence="6">CCL3 protein</fullName>
    </submittedName>
</protein>
<feature type="non-terminal residue" evidence="6">
    <location>
        <position position="63"/>
    </location>
</feature>
<organism evidence="6 7">
    <name type="scientific">Eulacestoma nigropectus</name>
    <name type="common">wattled ploughbill</name>
    <dbReference type="NCBI Taxonomy" id="461239"/>
    <lineage>
        <taxon>Eukaryota</taxon>
        <taxon>Metazoa</taxon>
        <taxon>Chordata</taxon>
        <taxon>Craniata</taxon>
        <taxon>Vertebrata</taxon>
        <taxon>Euteleostomi</taxon>
        <taxon>Archelosauria</taxon>
        <taxon>Archosauria</taxon>
        <taxon>Dinosauria</taxon>
        <taxon>Saurischia</taxon>
        <taxon>Theropoda</taxon>
        <taxon>Coelurosauria</taxon>
        <taxon>Aves</taxon>
        <taxon>Neognathae</taxon>
        <taxon>Neoaves</taxon>
        <taxon>Telluraves</taxon>
        <taxon>Australaves</taxon>
        <taxon>Passeriformes</taxon>
        <taxon>Corvoidea</taxon>
        <taxon>Pachycephalidae</taxon>
        <taxon>Eulacestoma</taxon>
    </lineage>
</organism>
<dbReference type="PANTHER" id="PTHR12015">
    <property type="entry name" value="SMALL INDUCIBLE CYTOKINE A"/>
    <property type="match status" value="1"/>
</dbReference>
<keyword evidence="2" id="KW-0145">Chemotaxis</keyword>
<dbReference type="InterPro" id="IPR001811">
    <property type="entry name" value="Chemokine_IL8-like_dom"/>
</dbReference>
<evidence type="ECO:0000256" key="2">
    <source>
        <dbReference type="ARBA" id="ARBA00022500"/>
    </source>
</evidence>
<keyword evidence="4" id="KW-0732">Signal</keyword>
<dbReference type="AlphaFoldDB" id="A0A7K8DPG6"/>
<keyword evidence="7" id="KW-1185">Reference proteome</keyword>
<evidence type="ECO:0000256" key="3">
    <source>
        <dbReference type="ARBA" id="ARBA00022514"/>
    </source>
</evidence>
<evidence type="ECO:0000256" key="4">
    <source>
        <dbReference type="ARBA" id="ARBA00022729"/>
    </source>
</evidence>
<keyword evidence="3" id="KW-0202">Cytokine</keyword>
<dbReference type="GO" id="GO:0048245">
    <property type="term" value="P:eosinophil chemotaxis"/>
    <property type="evidence" value="ECO:0007669"/>
    <property type="project" value="TreeGrafter"/>
</dbReference>
<name>A0A7K8DPG6_9CORV</name>
<dbReference type="GO" id="GO:0005615">
    <property type="term" value="C:extracellular space"/>
    <property type="evidence" value="ECO:0007669"/>
    <property type="project" value="UniProtKB-KW"/>
</dbReference>
<dbReference type="Proteomes" id="UP000540150">
    <property type="component" value="Unassembled WGS sequence"/>
</dbReference>
<dbReference type="GO" id="GO:0048020">
    <property type="term" value="F:CCR chemokine receptor binding"/>
    <property type="evidence" value="ECO:0007669"/>
    <property type="project" value="TreeGrafter"/>
</dbReference>
<gene>
    <name evidence="6" type="primary">Ccl3</name>
    <name evidence="6" type="ORF">EULNIG_R10329</name>
</gene>
<dbReference type="GO" id="GO:0061844">
    <property type="term" value="P:antimicrobial humoral immune response mediated by antimicrobial peptide"/>
    <property type="evidence" value="ECO:0007669"/>
    <property type="project" value="TreeGrafter"/>
</dbReference>
<dbReference type="InterPro" id="IPR039809">
    <property type="entry name" value="Chemokine_b/g/d"/>
</dbReference>
<comment type="similarity">
    <text evidence="1">Belongs to the intercrine beta (chemokine CC) family.</text>
</comment>
<dbReference type="GO" id="GO:0008009">
    <property type="term" value="F:chemokine activity"/>
    <property type="evidence" value="ECO:0007669"/>
    <property type="project" value="InterPro"/>
</dbReference>
<evidence type="ECO:0000259" key="5">
    <source>
        <dbReference type="SMART" id="SM00199"/>
    </source>
</evidence>
<dbReference type="GO" id="GO:0030335">
    <property type="term" value="P:positive regulation of cell migration"/>
    <property type="evidence" value="ECO:0007669"/>
    <property type="project" value="TreeGrafter"/>
</dbReference>
<dbReference type="CDD" id="cd00272">
    <property type="entry name" value="Chemokine_CC"/>
    <property type="match status" value="1"/>
</dbReference>
<dbReference type="EMBL" id="VZTE01006029">
    <property type="protein sequence ID" value="NXB40172.1"/>
    <property type="molecule type" value="Genomic_DNA"/>
</dbReference>
<reference evidence="6 7" key="1">
    <citation type="submission" date="2019-09" db="EMBL/GenBank/DDBJ databases">
        <title>Bird 10,000 Genomes (B10K) Project - Family phase.</title>
        <authorList>
            <person name="Zhang G."/>
        </authorList>
    </citation>
    <scope>NUCLEOTIDE SEQUENCE [LARGE SCALE GENOMIC DNA]</scope>
    <source>
        <strain evidence="6">B10K-DU-029-39</strain>
        <tissue evidence="6">Heart or muscle</tissue>
    </source>
</reference>
<evidence type="ECO:0000256" key="1">
    <source>
        <dbReference type="ARBA" id="ARBA00010868"/>
    </source>
</evidence>
<evidence type="ECO:0000313" key="7">
    <source>
        <dbReference type="Proteomes" id="UP000540150"/>
    </source>
</evidence>
<proteinExistence type="inferred from homology"/>
<dbReference type="GO" id="GO:0006954">
    <property type="term" value="P:inflammatory response"/>
    <property type="evidence" value="ECO:0007669"/>
    <property type="project" value="TreeGrafter"/>
</dbReference>
<dbReference type="Gene3D" id="2.40.50.40">
    <property type="match status" value="1"/>
</dbReference>
<accession>A0A7K8DPG6</accession>
<dbReference type="GO" id="GO:0070098">
    <property type="term" value="P:chemokine-mediated signaling pathway"/>
    <property type="evidence" value="ECO:0007669"/>
    <property type="project" value="TreeGrafter"/>
</dbReference>
<dbReference type="OrthoDB" id="8934837at2759"/>
<dbReference type="Pfam" id="PF00048">
    <property type="entry name" value="IL8"/>
    <property type="match status" value="1"/>
</dbReference>
<comment type="caution">
    <text evidence="6">The sequence shown here is derived from an EMBL/GenBank/DDBJ whole genome shotgun (WGS) entry which is preliminary data.</text>
</comment>